<keyword evidence="2" id="KW-1185">Reference proteome</keyword>
<protein>
    <recommendedName>
        <fullName evidence="3">Histone-lysine N-methyltransferase SETMAR</fullName>
    </recommendedName>
</protein>
<organism evidence="1 2">
    <name type="scientific">Araneus ventricosus</name>
    <name type="common">Orbweaver spider</name>
    <name type="synonym">Epeira ventricosa</name>
    <dbReference type="NCBI Taxonomy" id="182803"/>
    <lineage>
        <taxon>Eukaryota</taxon>
        <taxon>Metazoa</taxon>
        <taxon>Ecdysozoa</taxon>
        <taxon>Arthropoda</taxon>
        <taxon>Chelicerata</taxon>
        <taxon>Arachnida</taxon>
        <taxon>Araneae</taxon>
        <taxon>Araneomorphae</taxon>
        <taxon>Entelegynae</taxon>
        <taxon>Araneoidea</taxon>
        <taxon>Araneidae</taxon>
        <taxon>Araneus</taxon>
    </lineage>
</organism>
<sequence>MVGRIDAPAKCLLHSVIRFLQAVCCLWKTISAAVFCQTLGRRRAILTSGVVLIHDNARPHICVLIQQLMEQFKWEASDHLAYSPDLAASDFFTYLKRKTG</sequence>
<comment type="caution">
    <text evidence="1">The sequence shown here is derived from an EMBL/GenBank/DDBJ whole genome shotgun (WGS) entry which is preliminary data.</text>
</comment>
<dbReference type="GO" id="GO:0003676">
    <property type="term" value="F:nucleic acid binding"/>
    <property type="evidence" value="ECO:0007669"/>
    <property type="project" value="InterPro"/>
</dbReference>
<evidence type="ECO:0008006" key="3">
    <source>
        <dbReference type="Google" id="ProtNLM"/>
    </source>
</evidence>
<dbReference type="InterPro" id="IPR036397">
    <property type="entry name" value="RNaseH_sf"/>
</dbReference>
<evidence type="ECO:0000313" key="2">
    <source>
        <dbReference type="Proteomes" id="UP000499080"/>
    </source>
</evidence>
<reference evidence="1 2" key="1">
    <citation type="journal article" date="2019" name="Sci. Rep.">
        <title>Orb-weaving spider Araneus ventricosus genome elucidates the spidroin gene catalogue.</title>
        <authorList>
            <person name="Kono N."/>
            <person name="Nakamura H."/>
            <person name="Ohtoshi R."/>
            <person name="Moran D.A.P."/>
            <person name="Shinohara A."/>
            <person name="Yoshida Y."/>
            <person name="Fujiwara M."/>
            <person name="Mori M."/>
            <person name="Tomita M."/>
            <person name="Arakawa K."/>
        </authorList>
    </citation>
    <scope>NUCLEOTIDE SEQUENCE [LARGE SCALE GENOMIC DNA]</scope>
</reference>
<gene>
    <name evidence="1" type="ORF">AVEN_195665_1</name>
</gene>
<accession>A0A4Y2B8F8</accession>
<name>A0A4Y2B8F8_ARAVE</name>
<dbReference type="EMBL" id="BGPR01000061">
    <property type="protein sequence ID" value="GBL88681.1"/>
    <property type="molecule type" value="Genomic_DNA"/>
</dbReference>
<dbReference type="AlphaFoldDB" id="A0A4Y2B8F8"/>
<evidence type="ECO:0000313" key="1">
    <source>
        <dbReference type="EMBL" id="GBL88681.1"/>
    </source>
</evidence>
<proteinExistence type="predicted"/>
<dbReference type="Proteomes" id="UP000499080">
    <property type="component" value="Unassembled WGS sequence"/>
</dbReference>
<dbReference type="Gene3D" id="3.30.420.10">
    <property type="entry name" value="Ribonuclease H-like superfamily/Ribonuclease H"/>
    <property type="match status" value="1"/>
</dbReference>